<keyword evidence="5" id="KW-0677">Repeat</keyword>
<comment type="caution">
    <text evidence="10">The sequence shown here is derived from an EMBL/GenBank/DDBJ whole genome shotgun (WGS) entry which is preliminary data.</text>
</comment>
<dbReference type="InterPro" id="IPR011989">
    <property type="entry name" value="ARM-like"/>
</dbReference>
<evidence type="ECO:0000313" key="11">
    <source>
        <dbReference type="Proteomes" id="UP000247409"/>
    </source>
</evidence>
<evidence type="ECO:0000256" key="1">
    <source>
        <dbReference type="ARBA" id="ARBA00004123"/>
    </source>
</evidence>
<evidence type="ECO:0000259" key="9">
    <source>
        <dbReference type="SMART" id="SM01349"/>
    </source>
</evidence>
<evidence type="ECO:0000256" key="6">
    <source>
        <dbReference type="ARBA" id="ARBA00023187"/>
    </source>
</evidence>
<dbReference type="Pfam" id="PF08920">
    <property type="entry name" value="SF3b1"/>
    <property type="match status" value="1"/>
</dbReference>
<dbReference type="GO" id="GO:0000245">
    <property type="term" value="P:spliceosomal complex assembly"/>
    <property type="evidence" value="ECO:0007669"/>
    <property type="project" value="InterPro"/>
</dbReference>
<comment type="similarity">
    <text evidence="2">Belongs to the SF3B1 family.</text>
</comment>
<dbReference type="AlphaFoldDB" id="A0A2V3J4S3"/>
<organism evidence="10 11">
    <name type="scientific">Gracilariopsis chorda</name>
    <dbReference type="NCBI Taxonomy" id="448386"/>
    <lineage>
        <taxon>Eukaryota</taxon>
        <taxon>Rhodophyta</taxon>
        <taxon>Florideophyceae</taxon>
        <taxon>Rhodymeniophycidae</taxon>
        <taxon>Gracilariales</taxon>
        <taxon>Gracilariaceae</taxon>
        <taxon>Gracilariopsis</taxon>
    </lineage>
</organism>
<keyword evidence="4" id="KW-0747">Spliceosome</keyword>
<protein>
    <submittedName>
        <fullName evidence="10">Splicing factor 3B subunit 1</fullName>
    </submittedName>
</protein>
<keyword evidence="7" id="KW-0539">Nucleus</keyword>
<name>A0A2V3J4S3_9FLOR</name>
<gene>
    <name evidence="10" type="ORF">BWQ96_01135</name>
</gene>
<evidence type="ECO:0000256" key="8">
    <source>
        <dbReference type="SAM" id="MobiDB-lite"/>
    </source>
</evidence>
<keyword evidence="6" id="KW-0508">mRNA splicing</keyword>
<dbReference type="Proteomes" id="UP000247409">
    <property type="component" value="Unassembled WGS sequence"/>
</dbReference>
<dbReference type="SUPFAM" id="SSF48371">
    <property type="entry name" value="ARM repeat"/>
    <property type="match status" value="2"/>
</dbReference>
<evidence type="ECO:0000256" key="2">
    <source>
        <dbReference type="ARBA" id="ARBA00005754"/>
    </source>
</evidence>
<dbReference type="InterPro" id="IPR054573">
    <property type="entry name" value="PP2A/SF3B1-like_HEAT"/>
</dbReference>
<dbReference type="GO" id="GO:0003729">
    <property type="term" value="F:mRNA binding"/>
    <property type="evidence" value="ECO:0007669"/>
    <property type="project" value="InterPro"/>
</dbReference>
<reference evidence="10 11" key="1">
    <citation type="journal article" date="2018" name="Mol. Biol. Evol.">
        <title>Analysis of the draft genome of the red seaweed Gracilariopsis chorda provides insights into genome size evolution in Rhodophyta.</title>
        <authorList>
            <person name="Lee J."/>
            <person name="Yang E.C."/>
            <person name="Graf L."/>
            <person name="Yang J.H."/>
            <person name="Qiu H."/>
            <person name="Zel Zion U."/>
            <person name="Chan C.X."/>
            <person name="Stephens T.G."/>
            <person name="Weber A.P.M."/>
            <person name="Boo G.H."/>
            <person name="Boo S.M."/>
            <person name="Kim K.M."/>
            <person name="Shin Y."/>
            <person name="Jung M."/>
            <person name="Lee S.J."/>
            <person name="Yim H.S."/>
            <person name="Lee J.H."/>
            <person name="Bhattacharya D."/>
            <person name="Yoon H.S."/>
        </authorList>
    </citation>
    <scope>NUCLEOTIDE SEQUENCE [LARGE SCALE GENOMIC DNA]</scope>
    <source>
        <strain evidence="10 11">SKKU-2015</strain>
        <tissue evidence="10">Whole body</tissue>
    </source>
</reference>
<dbReference type="InterPro" id="IPR015016">
    <property type="entry name" value="SF3b_su1"/>
</dbReference>
<dbReference type="PANTHER" id="PTHR12097">
    <property type="entry name" value="SPLICING FACTOR 3B, SUBUNIT 1-RELATED"/>
    <property type="match status" value="1"/>
</dbReference>
<feature type="domain" description="TOG" evidence="9">
    <location>
        <begin position="802"/>
        <end position="1043"/>
    </location>
</feature>
<evidence type="ECO:0000256" key="5">
    <source>
        <dbReference type="ARBA" id="ARBA00022737"/>
    </source>
</evidence>
<comment type="subcellular location">
    <subcellularLocation>
        <location evidence="1">Nucleus</location>
    </subcellularLocation>
</comment>
<dbReference type="SMART" id="SM01349">
    <property type="entry name" value="TOG"/>
    <property type="match status" value="1"/>
</dbReference>
<evidence type="ECO:0000256" key="3">
    <source>
        <dbReference type="ARBA" id="ARBA00022664"/>
    </source>
</evidence>
<dbReference type="STRING" id="448386.A0A2V3J4S3"/>
<dbReference type="Gene3D" id="1.25.10.10">
    <property type="entry name" value="Leucine-rich Repeat Variant"/>
    <property type="match status" value="3"/>
</dbReference>
<evidence type="ECO:0000256" key="4">
    <source>
        <dbReference type="ARBA" id="ARBA00022728"/>
    </source>
</evidence>
<dbReference type="EMBL" id="NBIV01000009">
    <property type="protein sequence ID" value="PXF48997.1"/>
    <property type="molecule type" value="Genomic_DNA"/>
</dbReference>
<proteinExistence type="inferred from homology"/>
<feature type="compositionally biased region" description="Pro residues" evidence="8">
    <location>
        <begin position="203"/>
        <end position="224"/>
    </location>
</feature>
<evidence type="ECO:0000313" key="10">
    <source>
        <dbReference type="EMBL" id="PXF48997.1"/>
    </source>
</evidence>
<accession>A0A2V3J4S3</accession>
<evidence type="ECO:0000256" key="7">
    <source>
        <dbReference type="ARBA" id="ARBA00023242"/>
    </source>
</evidence>
<feature type="compositionally biased region" description="Pro residues" evidence="8">
    <location>
        <begin position="152"/>
        <end position="164"/>
    </location>
</feature>
<dbReference type="InterPro" id="IPR034085">
    <property type="entry name" value="TOG"/>
</dbReference>
<dbReference type="Pfam" id="PF22646">
    <property type="entry name" value="PPP2R1A-like_HEAT"/>
    <property type="match status" value="1"/>
</dbReference>
<dbReference type="FunFam" id="1.25.10.10:FF:000088">
    <property type="entry name" value="Splicing factor 3b, subunit 1"/>
    <property type="match status" value="1"/>
</dbReference>
<dbReference type="GO" id="GO:0005681">
    <property type="term" value="C:spliceosomal complex"/>
    <property type="evidence" value="ECO:0007669"/>
    <property type="project" value="UniProtKB-KW"/>
</dbReference>
<feature type="region of interest" description="Disordered" evidence="8">
    <location>
        <begin position="127"/>
        <end position="262"/>
    </location>
</feature>
<keyword evidence="11" id="KW-1185">Reference proteome</keyword>
<dbReference type="OrthoDB" id="827at2759"/>
<dbReference type="FunFam" id="1.25.10.10:FF:000039">
    <property type="entry name" value="Splicing factor 3B subunit 1"/>
    <property type="match status" value="1"/>
</dbReference>
<dbReference type="InterPro" id="IPR038737">
    <property type="entry name" value="SF3b_su1-like"/>
</dbReference>
<keyword evidence="3" id="KW-0507">mRNA processing</keyword>
<feature type="compositionally biased region" description="Polar residues" evidence="8">
    <location>
        <begin position="192"/>
        <end position="201"/>
    </location>
</feature>
<dbReference type="InterPro" id="IPR016024">
    <property type="entry name" value="ARM-type_fold"/>
</dbReference>
<feature type="region of interest" description="Disordered" evidence="8">
    <location>
        <begin position="48"/>
        <end position="70"/>
    </location>
</feature>
<sequence>MRKSAKETEQGTAARVAFGTEVAGFDEELYGAPGPLRARDDYVTSINPQESDAEKQKDDDVDAAFLQSKKPASASITAPQYLIEEAAAASAKLNPQDPFKQFMPKTIAEQQNSYLARGLKRVLSPLRAQHAADASKPAGSRVEQNVANGKPPATPDKPPLPPSTPTAIPSTNRPKRKRRWDVVADTATTVTKTQSEDSNLPPNAVPVPDVLPPSAPSSTKPPIPKATRWDAPIPTTTLGSRSRWDATPGTMSMSQVTKKSRWDKTPMVQAATTAGATPILGAGSSAVNTPFVQNGAVPPELVNASRWQADIEMRNRPITDQELDELLPSDGYTILEPPTSYKPVQTPARLLMKTPAVPQTPLYNLPTESEVARETLGIPVELPDTLKSIQMKPEDYKNFAKVLDKNSKDEDLPAEEQVERKIMRLLLKIKNGTPNVRKVAMRQISEKAREFGAEPLLKQILPLLMSPTLEHQERHLYVKVVDRILHKLGELVRPHVRHILVVIEPMLIDDDYYARVEGREIISNLAKAAGLPTMISTMRPDIDHQDEFVRNTTARAFAVVTSALGIPSMLPFLRAVCGSKKSWEARHTGIKTVQQTAILMGVAVLPHLKELVEIIQSGLLDEQGKVRLITAHALANLAEASAPYGIESFDPVLAPLWQGIRLHRGKTLAAFLKAIGFIIPLMDPEYANHYAREVNSILIREFKSPDEEMKTVVLKVVMQCVSCSGVEPRYVREDLAPEYFRCFWIRRMALDRRNFRGVVDTTLQIAMKIGVSDVLGRLVGDLKDESDPYRRMVLETVENVTDKLGLSDINSALEARLIDGLLFAFQAQGNYNDSGSALRALSVVIRKLDRRAKPYLNQIVGIIKWRLNNKSAKIREHAADLVCKIAEVMKVCGEDALMGHMGTVLFEYLGEEFPDVLGSILRAMKSIVEVIGINDMQPPINELLPRLTPILKNRHEKVQENCIILVGKIANKGAHFVSPKEWMRICFELLELLKAPIKAIRKSAVATFGYIAKAIGPSNVLTTLLNNLKVQERTQRVCTTVAIAIVAETCQPYTVLPSMMNEYRIPELHVQNGILKSLSFLFEYIRDMAGDYIYAVTPMLEDALIDRDLVHRQTACTAVGHLALGVRGLGLEDALIHLLNHVWPNIFETSPHVINAVISAIQGCAVALGPGPILMYLLQGLFHPARKVRDVYWRIYNGIYIYAQEGLVPSYPSLSTVDIENEDNEVEDDRYERHELFLIV</sequence>